<evidence type="ECO:0000313" key="3">
    <source>
        <dbReference type="Proteomes" id="UP000008810"/>
    </source>
</evidence>
<reference evidence="2" key="3">
    <citation type="submission" date="2018-08" db="UniProtKB">
        <authorList>
            <consortium name="EnsemblPlants"/>
        </authorList>
    </citation>
    <scope>IDENTIFICATION</scope>
    <source>
        <strain evidence="2">cv. Bd21</strain>
    </source>
</reference>
<evidence type="ECO:0008006" key="4">
    <source>
        <dbReference type="Google" id="ProtNLM"/>
    </source>
</evidence>
<dbReference type="InterPro" id="IPR036047">
    <property type="entry name" value="F-box-like_dom_sf"/>
</dbReference>
<dbReference type="PANTHER" id="PTHR34709">
    <property type="entry name" value="OS10G0396666 PROTEIN"/>
    <property type="match status" value="1"/>
</dbReference>
<reference evidence="1" key="2">
    <citation type="submission" date="2017-06" db="EMBL/GenBank/DDBJ databases">
        <title>WGS assembly of Brachypodium distachyon.</title>
        <authorList>
            <consortium name="The International Brachypodium Initiative"/>
            <person name="Lucas S."/>
            <person name="Harmon-Smith M."/>
            <person name="Lail K."/>
            <person name="Tice H."/>
            <person name="Grimwood J."/>
            <person name="Bruce D."/>
            <person name="Barry K."/>
            <person name="Shu S."/>
            <person name="Lindquist E."/>
            <person name="Wang M."/>
            <person name="Pitluck S."/>
            <person name="Vogel J.P."/>
            <person name="Garvin D.F."/>
            <person name="Mockler T.C."/>
            <person name="Schmutz J."/>
            <person name="Rokhsar D."/>
            <person name="Bevan M.W."/>
        </authorList>
    </citation>
    <scope>NUCLEOTIDE SEQUENCE</scope>
    <source>
        <strain evidence="1">Bd21</strain>
    </source>
</reference>
<dbReference type="InterPro" id="IPR055312">
    <property type="entry name" value="FBL15-like"/>
</dbReference>
<gene>
    <name evidence="2" type="primary">LOC100840278</name>
    <name evidence="1" type="ORF">BRADI_1g54131v3</name>
</gene>
<evidence type="ECO:0000313" key="1">
    <source>
        <dbReference type="EMBL" id="KQK20373.1"/>
    </source>
</evidence>
<accession>A0A0Q3HCV8</accession>
<dbReference type="PANTHER" id="PTHR34709:SF61">
    <property type="entry name" value="OS07G0229100 PROTEIN"/>
    <property type="match status" value="1"/>
</dbReference>
<dbReference type="AlphaFoldDB" id="A0A0Q3HCV8"/>
<dbReference type="RefSeq" id="XP_003561301.3">
    <property type="nucleotide sequence ID" value="XM_003561253.4"/>
</dbReference>
<dbReference type="EMBL" id="CM000880">
    <property type="protein sequence ID" value="KQK20373.1"/>
    <property type="molecule type" value="Genomic_DNA"/>
</dbReference>
<keyword evidence="3" id="KW-1185">Reference proteome</keyword>
<dbReference type="EnsemblPlants" id="KQK20373">
    <property type="protein sequence ID" value="KQK20373"/>
    <property type="gene ID" value="BRADI_1g54131v3"/>
</dbReference>
<organism evidence="1">
    <name type="scientific">Brachypodium distachyon</name>
    <name type="common">Purple false brome</name>
    <name type="synonym">Trachynia distachya</name>
    <dbReference type="NCBI Taxonomy" id="15368"/>
    <lineage>
        <taxon>Eukaryota</taxon>
        <taxon>Viridiplantae</taxon>
        <taxon>Streptophyta</taxon>
        <taxon>Embryophyta</taxon>
        <taxon>Tracheophyta</taxon>
        <taxon>Spermatophyta</taxon>
        <taxon>Magnoliopsida</taxon>
        <taxon>Liliopsida</taxon>
        <taxon>Poales</taxon>
        <taxon>Poaceae</taxon>
        <taxon>BOP clade</taxon>
        <taxon>Pooideae</taxon>
        <taxon>Stipodae</taxon>
        <taxon>Brachypodieae</taxon>
        <taxon>Brachypodium</taxon>
    </lineage>
</organism>
<reference evidence="1 2" key="1">
    <citation type="journal article" date="2010" name="Nature">
        <title>Genome sequencing and analysis of the model grass Brachypodium distachyon.</title>
        <authorList>
            <consortium name="International Brachypodium Initiative"/>
        </authorList>
    </citation>
    <scope>NUCLEOTIDE SEQUENCE [LARGE SCALE GENOMIC DNA]</scope>
    <source>
        <strain evidence="1 2">Bd21</strain>
    </source>
</reference>
<evidence type="ECO:0000313" key="2">
    <source>
        <dbReference type="EnsemblPlants" id="KQK20373"/>
    </source>
</evidence>
<dbReference type="OrthoDB" id="696216at2759"/>
<name>A0A0Q3HCV8_BRADI</name>
<protein>
    <recommendedName>
        <fullName evidence="4">FBD domain-containing protein</fullName>
    </recommendedName>
</protein>
<dbReference type="SUPFAM" id="SSF81383">
    <property type="entry name" value="F-box domain"/>
    <property type="match status" value="1"/>
</dbReference>
<proteinExistence type="predicted"/>
<dbReference type="Proteomes" id="UP000008810">
    <property type="component" value="Chromosome 1"/>
</dbReference>
<dbReference type="Gramene" id="KQK20373">
    <property type="protein sequence ID" value="KQK20373"/>
    <property type="gene ID" value="BRADI_1g54131v3"/>
</dbReference>
<sequence>MADAGGEDLLSLLPDDVLGEILLRLGSAGAAAQTSVLSHNWHRIWSELPDLKFHLVNLANVRSVLAAYAAMTLRYLDITTRRAAPELVEVVLFLSAPLLIGEIFIQNVKLCDAEEGEEDRRSDAFELPCFNRATKIHLNLPFLGLKLPTSGVFLKLISLYLHNMWIDGWCDLGEVVSSARCPLLQDLQIYNIHGLTNLTIHSKSLLDIELHSLEGLQKITIVAPMLLVLDLQCCFVGRAVIDISAPSLKSLSWYVDYDPTLTKLGEMAHVTSLCTSLVVYGPPGSPNNSESVKLFQHFRAISSLELYLTQPDIIDNCQYLMKEITMLPDTKTLSLWLSPDGHVFGPYVFYLLCLSTGIRNLKLELSRNSEEQKTCSSGCICNQQEDMETDDILLNSLTEVEITGLSGTEHEFIFVERLLRWAAMLKTITLSFHHAITVTGEVCEKLLGLSHPMTCMKINYYVNGDEVMYSPAG</sequence>
<dbReference type="GeneID" id="100840278"/>
<dbReference type="KEGG" id="bdi:100840278"/>